<name>A0A561QPC8_9HYPH</name>
<dbReference type="SUPFAM" id="SSF53448">
    <property type="entry name" value="Nucleotide-diphospho-sugar transferases"/>
    <property type="match status" value="1"/>
</dbReference>
<feature type="domain" description="Glycosyltransferase 2-like" evidence="4">
    <location>
        <begin position="20"/>
        <end position="173"/>
    </location>
</feature>
<dbReference type="CDD" id="cd00761">
    <property type="entry name" value="Glyco_tranf_GTA_type"/>
    <property type="match status" value="1"/>
</dbReference>
<dbReference type="OrthoDB" id="9806521at2"/>
<dbReference type="EMBL" id="VIWP01000005">
    <property type="protein sequence ID" value="TWF52243.1"/>
    <property type="molecule type" value="Genomic_DNA"/>
</dbReference>
<dbReference type="AlphaFoldDB" id="A0A561QPC8"/>
<evidence type="ECO:0000256" key="1">
    <source>
        <dbReference type="ARBA" id="ARBA00006739"/>
    </source>
</evidence>
<dbReference type="Gene3D" id="3.90.550.10">
    <property type="entry name" value="Spore Coat Polysaccharide Biosynthesis Protein SpsA, Chain A"/>
    <property type="match status" value="1"/>
</dbReference>
<keyword evidence="6" id="KW-1185">Reference proteome</keyword>
<comment type="caution">
    <text evidence="5">The sequence shown here is derived from an EMBL/GenBank/DDBJ whole genome shotgun (WGS) entry which is preliminary data.</text>
</comment>
<dbReference type="GO" id="GO:0016757">
    <property type="term" value="F:glycosyltransferase activity"/>
    <property type="evidence" value="ECO:0007669"/>
    <property type="project" value="UniProtKB-KW"/>
</dbReference>
<evidence type="ECO:0000313" key="5">
    <source>
        <dbReference type="EMBL" id="TWF52243.1"/>
    </source>
</evidence>
<reference evidence="5 6" key="1">
    <citation type="submission" date="2019-06" db="EMBL/GenBank/DDBJ databases">
        <title>Sorghum-associated microbial communities from plants grown in Nebraska, USA.</title>
        <authorList>
            <person name="Schachtman D."/>
        </authorList>
    </citation>
    <scope>NUCLEOTIDE SEQUENCE [LARGE SCALE GENOMIC DNA]</scope>
    <source>
        <strain evidence="5 6">1225</strain>
    </source>
</reference>
<dbReference type="PANTHER" id="PTHR43685">
    <property type="entry name" value="GLYCOSYLTRANSFERASE"/>
    <property type="match status" value="1"/>
</dbReference>
<keyword evidence="3" id="KW-0808">Transferase</keyword>
<evidence type="ECO:0000259" key="4">
    <source>
        <dbReference type="Pfam" id="PF00535"/>
    </source>
</evidence>
<evidence type="ECO:0000256" key="3">
    <source>
        <dbReference type="ARBA" id="ARBA00022679"/>
    </source>
</evidence>
<evidence type="ECO:0000313" key="6">
    <source>
        <dbReference type="Proteomes" id="UP000320653"/>
    </source>
</evidence>
<dbReference type="PANTHER" id="PTHR43685:SF5">
    <property type="entry name" value="GLYCOSYLTRANSFERASE EPSE-RELATED"/>
    <property type="match status" value="1"/>
</dbReference>
<evidence type="ECO:0000256" key="2">
    <source>
        <dbReference type="ARBA" id="ARBA00022676"/>
    </source>
</evidence>
<dbReference type="InterPro" id="IPR029044">
    <property type="entry name" value="Nucleotide-diphossugar_trans"/>
</dbReference>
<accession>A0A561QPC8</accession>
<sequence>MAGTTAQTSDAQTSDTETICVIIAAKNAADTIQAAVKSALFENLVSEVVVVDDGSTDDTAQAARLADDGTGRLNIISLKVNQGPSAARNQAIAASSAPLIAILDADDFFFPGRFEPMLAESDWDMLADNIAFMADPSMAEAPERFEARSRSISLIEFVEGNISQRGKPRGETGFLKPVIRRSFLEEHGLRYDEKMRLGEDYDLYVRALARGARYKVIEHCGYGAVVRGNSLSARHRTHDLRMLYEADEAILSDPLLPMAARDVITRHRDHIRARYEHRAFLDVKAQNGGGAAISYLLGRLQFAPAVSTAIFYDKLDAFRGNSTPAAAAAPTAMRYLLPGVPVVEDRL</sequence>
<proteinExistence type="inferred from homology"/>
<dbReference type="InterPro" id="IPR001173">
    <property type="entry name" value="Glyco_trans_2-like"/>
</dbReference>
<comment type="similarity">
    <text evidence="1">Belongs to the glycosyltransferase 2 family.</text>
</comment>
<dbReference type="Pfam" id="PF00535">
    <property type="entry name" value="Glycos_transf_2"/>
    <property type="match status" value="1"/>
</dbReference>
<dbReference type="Proteomes" id="UP000320653">
    <property type="component" value="Unassembled WGS sequence"/>
</dbReference>
<organism evidence="5 6">
    <name type="scientific">Neorhizobium alkalisoli</name>
    <dbReference type="NCBI Taxonomy" id="528178"/>
    <lineage>
        <taxon>Bacteria</taxon>
        <taxon>Pseudomonadati</taxon>
        <taxon>Pseudomonadota</taxon>
        <taxon>Alphaproteobacteria</taxon>
        <taxon>Hyphomicrobiales</taxon>
        <taxon>Rhizobiaceae</taxon>
        <taxon>Rhizobium/Agrobacterium group</taxon>
        <taxon>Neorhizobium</taxon>
    </lineage>
</organism>
<protein>
    <submittedName>
        <fullName evidence="5">Succinoglycan biosynthesis protein ExoU</fullName>
    </submittedName>
</protein>
<keyword evidence="2" id="KW-0328">Glycosyltransferase</keyword>
<dbReference type="InterPro" id="IPR050834">
    <property type="entry name" value="Glycosyltransf_2"/>
</dbReference>
<dbReference type="RefSeq" id="WP_145639887.1">
    <property type="nucleotide sequence ID" value="NZ_VIWP01000005.1"/>
</dbReference>
<gene>
    <name evidence="5" type="ORF">FHW37_105342</name>
</gene>